<dbReference type="Proteomes" id="UP000269573">
    <property type="component" value="Unassembled WGS sequence"/>
</dbReference>
<feature type="domain" description="Rhodanese" evidence="1">
    <location>
        <begin position="19"/>
        <end position="103"/>
    </location>
</feature>
<keyword evidence="3" id="KW-1185">Reference proteome</keyword>
<dbReference type="SMART" id="SM00450">
    <property type="entry name" value="RHOD"/>
    <property type="match status" value="1"/>
</dbReference>
<proteinExistence type="predicted"/>
<dbReference type="Pfam" id="PF00581">
    <property type="entry name" value="Rhodanese"/>
    <property type="match status" value="1"/>
</dbReference>
<reference evidence="2 3" key="1">
    <citation type="submission" date="2018-10" db="EMBL/GenBank/DDBJ databases">
        <title>Phylogenomics of Brevibacillus.</title>
        <authorList>
            <person name="Dunlap C."/>
        </authorList>
    </citation>
    <scope>NUCLEOTIDE SEQUENCE [LARGE SCALE GENOMIC DNA]</scope>
    <source>
        <strain evidence="2 3">JCM 15774</strain>
    </source>
</reference>
<organism evidence="2 3">
    <name type="scientific">Brevibacillus nitrificans</name>
    <dbReference type="NCBI Taxonomy" id="651560"/>
    <lineage>
        <taxon>Bacteria</taxon>
        <taxon>Bacillati</taxon>
        <taxon>Bacillota</taxon>
        <taxon>Bacilli</taxon>
        <taxon>Bacillales</taxon>
        <taxon>Paenibacillaceae</taxon>
        <taxon>Brevibacillus</taxon>
    </lineage>
</organism>
<dbReference type="AlphaFoldDB" id="A0A3M8DEN1"/>
<dbReference type="InterPro" id="IPR050229">
    <property type="entry name" value="GlpE_sulfurtransferase"/>
</dbReference>
<evidence type="ECO:0000259" key="1">
    <source>
        <dbReference type="PROSITE" id="PS50206"/>
    </source>
</evidence>
<comment type="caution">
    <text evidence="2">The sequence shown here is derived from an EMBL/GenBank/DDBJ whole genome shotgun (WGS) entry which is preliminary data.</text>
</comment>
<dbReference type="InterPro" id="IPR036873">
    <property type="entry name" value="Rhodanese-like_dom_sf"/>
</dbReference>
<accession>A0A3M8DEN1</accession>
<dbReference type="Gene3D" id="3.40.250.10">
    <property type="entry name" value="Rhodanese-like domain"/>
    <property type="match status" value="1"/>
</dbReference>
<dbReference type="PANTHER" id="PTHR43031">
    <property type="entry name" value="FAD-DEPENDENT OXIDOREDUCTASE"/>
    <property type="match status" value="1"/>
</dbReference>
<gene>
    <name evidence="2" type="ORF">EDM59_12345</name>
</gene>
<dbReference type="CDD" id="cd00158">
    <property type="entry name" value="RHOD"/>
    <property type="match status" value="1"/>
</dbReference>
<dbReference type="InterPro" id="IPR001307">
    <property type="entry name" value="Thiosulphate_STrfase_CS"/>
</dbReference>
<dbReference type="GO" id="GO:0004792">
    <property type="term" value="F:thiosulfate-cyanide sulfurtransferase activity"/>
    <property type="evidence" value="ECO:0007669"/>
    <property type="project" value="InterPro"/>
</dbReference>
<dbReference type="RefSeq" id="WP_122923873.1">
    <property type="nucleotide sequence ID" value="NZ_RHHU01000006.1"/>
</dbReference>
<sequence length="104" mass="11932">MNKGWQEVTTEQVEQRLSRDPEIQLIDVRNPDEYEDGHIPGAKLIPLPELPARTNEIDHNREVIFICRSGNRSGKACEYLAQLGYSQMYNMVGGMLAWTGKQER</sequence>
<name>A0A3M8DEN1_9BACL</name>
<evidence type="ECO:0000313" key="2">
    <source>
        <dbReference type="EMBL" id="RNB85785.1"/>
    </source>
</evidence>
<protein>
    <submittedName>
        <fullName evidence="2">Rhodanese-like domain-containing protein</fullName>
    </submittedName>
</protein>
<dbReference type="SUPFAM" id="SSF52821">
    <property type="entry name" value="Rhodanese/Cell cycle control phosphatase"/>
    <property type="match status" value="1"/>
</dbReference>
<dbReference type="EMBL" id="RHHU01000006">
    <property type="protein sequence ID" value="RNB85785.1"/>
    <property type="molecule type" value="Genomic_DNA"/>
</dbReference>
<dbReference type="PROSITE" id="PS00380">
    <property type="entry name" value="RHODANESE_1"/>
    <property type="match status" value="1"/>
</dbReference>
<dbReference type="InterPro" id="IPR001763">
    <property type="entry name" value="Rhodanese-like_dom"/>
</dbReference>
<evidence type="ECO:0000313" key="3">
    <source>
        <dbReference type="Proteomes" id="UP000269573"/>
    </source>
</evidence>
<dbReference type="PANTHER" id="PTHR43031:SF17">
    <property type="entry name" value="SULFURTRANSFERASE YTWF-RELATED"/>
    <property type="match status" value="1"/>
</dbReference>
<dbReference type="PROSITE" id="PS50206">
    <property type="entry name" value="RHODANESE_3"/>
    <property type="match status" value="1"/>
</dbReference>